<keyword evidence="1 3" id="KW-0547">Nucleotide-binding</keyword>
<sequence length="139" mass="15944">MGKILCTLWQSEEVRILIFGLNAAGKTISLYRLKLAIANKQDLPNATTVEEIETKIKEKKIIQTQTWKVFPAVATTGDGLYEALNWLNDQLALKKTRGYLRNNENDTTTVKKDQKSVQNFNSKFEHFKESLLNVKSLIW</sequence>
<dbReference type="InterPro" id="IPR027417">
    <property type="entry name" value="P-loop_NTPase"/>
</dbReference>
<organism evidence="4 5">
    <name type="scientific">Potamilus streckersoni</name>
    <dbReference type="NCBI Taxonomy" id="2493646"/>
    <lineage>
        <taxon>Eukaryota</taxon>
        <taxon>Metazoa</taxon>
        <taxon>Spiralia</taxon>
        <taxon>Lophotrochozoa</taxon>
        <taxon>Mollusca</taxon>
        <taxon>Bivalvia</taxon>
        <taxon>Autobranchia</taxon>
        <taxon>Heteroconchia</taxon>
        <taxon>Palaeoheterodonta</taxon>
        <taxon>Unionida</taxon>
        <taxon>Unionoidea</taxon>
        <taxon>Unionidae</taxon>
        <taxon>Ambleminae</taxon>
        <taxon>Lampsilini</taxon>
        <taxon>Potamilus</taxon>
    </lineage>
</organism>
<accession>A0AAE0SJL8</accession>
<evidence type="ECO:0000256" key="3">
    <source>
        <dbReference type="PIRSR" id="PIRSR606689-1"/>
    </source>
</evidence>
<keyword evidence="5" id="KW-1185">Reference proteome</keyword>
<name>A0AAE0SJL8_9BIVA</name>
<evidence type="ECO:0000256" key="2">
    <source>
        <dbReference type="ARBA" id="ARBA00023134"/>
    </source>
</evidence>
<evidence type="ECO:0000256" key="1">
    <source>
        <dbReference type="ARBA" id="ARBA00022741"/>
    </source>
</evidence>
<reference evidence="4" key="1">
    <citation type="journal article" date="2021" name="Genome Biol. Evol.">
        <title>A High-Quality Reference Genome for a Parasitic Bivalve with Doubly Uniparental Inheritance (Bivalvia: Unionida).</title>
        <authorList>
            <person name="Smith C.H."/>
        </authorList>
    </citation>
    <scope>NUCLEOTIDE SEQUENCE</scope>
    <source>
        <strain evidence="4">CHS0354</strain>
    </source>
</reference>
<dbReference type="InterPro" id="IPR006689">
    <property type="entry name" value="Small_GTPase_ARF/SAR"/>
</dbReference>
<dbReference type="EMBL" id="JAEAOA010000714">
    <property type="protein sequence ID" value="KAK3592924.1"/>
    <property type="molecule type" value="Genomic_DNA"/>
</dbReference>
<dbReference type="AlphaFoldDB" id="A0AAE0SJL8"/>
<dbReference type="InterPro" id="IPR024156">
    <property type="entry name" value="Small_GTPase_ARF"/>
</dbReference>
<keyword evidence="2 3" id="KW-0342">GTP-binding</keyword>
<dbReference type="GO" id="GO:0005525">
    <property type="term" value="F:GTP binding"/>
    <property type="evidence" value="ECO:0007669"/>
    <property type="project" value="UniProtKB-KW"/>
</dbReference>
<dbReference type="GO" id="GO:0003924">
    <property type="term" value="F:GTPase activity"/>
    <property type="evidence" value="ECO:0007669"/>
    <property type="project" value="InterPro"/>
</dbReference>
<evidence type="ECO:0000313" key="5">
    <source>
        <dbReference type="Proteomes" id="UP001195483"/>
    </source>
</evidence>
<proteinExistence type="predicted"/>
<dbReference type="Proteomes" id="UP001195483">
    <property type="component" value="Unassembled WGS sequence"/>
</dbReference>
<dbReference type="PANTHER" id="PTHR11711">
    <property type="entry name" value="ADP RIBOSYLATION FACTOR-RELATED"/>
    <property type="match status" value="1"/>
</dbReference>
<dbReference type="Pfam" id="PF00025">
    <property type="entry name" value="Arf"/>
    <property type="match status" value="1"/>
</dbReference>
<evidence type="ECO:0000313" key="4">
    <source>
        <dbReference type="EMBL" id="KAK3592924.1"/>
    </source>
</evidence>
<dbReference type="SUPFAM" id="SSF52540">
    <property type="entry name" value="P-loop containing nucleoside triphosphate hydrolases"/>
    <property type="match status" value="1"/>
</dbReference>
<dbReference type="Gene3D" id="3.40.50.300">
    <property type="entry name" value="P-loop containing nucleotide triphosphate hydrolases"/>
    <property type="match status" value="1"/>
</dbReference>
<reference evidence="4" key="2">
    <citation type="journal article" date="2021" name="Genome Biol. Evol.">
        <title>Developing a high-quality reference genome for a parasitic bivalve with doubly uniparental inheritance (Bivalvia: Unionida).</title>
        <authorList>
            <person name="Smith C.H."/>
        </authorList>
    </citation>
    <scope>NUCLEOTIDE SEQUENCE</scope>
    <source>
        <strain evidence="4">CHS0354</strain>
        <tissue evidence="4">Mantle</tissue>
    </source>
</reference>
<gene>
    <name evidence="4" type="ORF">CHS0354_011724</name>
</gene>
<comment type="caution">
    <text evidence="4">The sequence shown here is derived from an EMBL/GenBank/DDBJ whole genome shotgun (WGS) entry which is preliminary data.</text>
</comment>
<reference evidence="4" key="3">
    <citation type="submission" date="2023-05" db="EMBL/GenBank/DDBJ databases">
        <authorList>
            <person name="Smith C.H."/>
        </authorList>
    </citation>
    <scope>NUCLEOTIDE SEQUENCE</scope>
    <source>
        <strain evidence="4">CHS0354</strain>
        <tissue evidence="4">Mantle</tissue>
    </source>
</reference>
<feature type="binding site" evidence="3">
    <location>
        <begin position="39"/>
        <end position="42"/>
    </location>
    <ligand>
        <name>GTP</name>
        <dbReference type="ChEBI" id="CHEBI:37565"/>
    </ligand>
</feature>
<protein>
    <submittedName>
        <fullName evidence="4">Uncharacterized protein</fullName>
    </submittedName>
</protein>